<evidence type="ECO:0000313" key="3">
    <source>
        <dbReference type="Proteomes" id="UP001079657"/>
    </source>
</evidence>
<comment type="caution">
    <text evidence="2">The sequence shown here is derived from an EMBL/GenBank/DDBJ whole genome shotgun (WGS) entry which is preliminary data.</text>
</comment>
<dbReference type="PANTHER" id="PTHR43252:SF2">
    <property type="entry name" value="TRANSCRIPTION REGULATOR, PADR-LIKE FAMILY"/>
    <property type="match status" value="1"/>
</dbReference>
<organism evidence="2 3">
    <name type="scientific">Clostridium ganghwense</name>
    <dbReference type="NCBI Taxonomy" id="312089"/>
    <lineage>
        <taxon>Bacteria</taxon>
        <taxon>Bacillati</taxon>
        <taxon>Bacillota</taxon>
        <taxon>Clostridia</taxon>
        <taxon>Eubacteriales</taxon>
        <taxon>Clostridiaceae</taxon>
        <taxon>Clostridium</taxon>
    </lineage>
</organism>
<dbReference type="InterPro" id="IPR036388">
    <property type="entry name" value="WH-like_DNA-bd_sf"/>
</dbReference>
<accession>A0ABT4CUQ2</accession>
<feature type="domain" description="Transcription regulator PadR N-terminal" evidence="1">
    <location>
        <begin position="6"/>
        <end position="81"/>
    </location>
</feature>
<dbReference type="EMBL" id="JAPQES010000008">
    <property type="protein sequence ID" value="MCY6372633.1"/>
    <property type="molecule type" value="Genomic_DNA"/>
</dbReference>
<dbReference type="InterPro" id="IPR036390">
    <property type="entry name" value="WH_DNA-bd_sf"/>
</dbReference>
<dbReference type="PANTHER" id="PTHR43252">
    <property type="entry name" value="TRANSCRIPTIONAL REGULATOR YQJI"/>
    <property type="match status" value="1"/>
</dbReference>
<protein>
    <submittedName>
        <fullName evidence="2">PadR family transcriptional regulator</fullName>
    </submittedName>
</protein>
<keyword evidence="3" id="KW-1185">Reference proteome</keyword>
<dbReference type="SUPFAM" id="SSF46785">
    <property type="entry name" value="Winged helix' DNA-binding domain"/>
    <property type="match status" value="1"/>
</dbReference>
<dbReference type="RefSeq" id="WP_268051661.1">
    <property type="nucleotide sequence ID" value="NZ_JAPQES010000008.1"/>
</dbReference>
<proteinExistence type="predicted"/>
<sequence length="205" mass="24015">MIKAFILYYLSIKPTHGYEIQKFIQGNHMDSWTKIQSGSIYYALGKLEKQGLIELLKKEEVKAKGRKVYKITDKGKQELEECLKEELDKKIYDIGSDKFIIHPILNGIEKKEIIAHVEKHIKLLKEKKKETEKWQNIKVNKDTLKVEVVCFEMMISSLDYQIKWHEALLEEMDFCMDLSKQISDFIKAVDFSKVENIGEVMGKPI</sequence>
<dbReference type="InterPro" id="IPR005149">
    <property type="entry name" value="Tscrpt_reg_PadR_N"/>
</dbReference>
<evidence type="ECO:0000313" key="2">
    <source>
        <dbReference type="EMBL" id="MCY6372633.1"/>
    </source>
</evidence>
<gene>
    <name evidence="2" type="ORF">OXH55_18660</name>
</gene>
<reference evidence="2" key="1">
    <citation type="submission" date="2022-12" db="EMBL/GenBank/DDBJ databases">
        <authorList>
            <person name="Wang J."/>
        </authorList>
    </citation>
    <scope>NUCLEOTIDE SEQUENCE</scope>
    <source>
        <strain evidence="2">HY-42-06</strain>
    </source>
</reference>
<dbReference type="Pfam" id="PF03551">
    <property type="entry name" value="PadR"/>
    <property type="match status" value="1"/>
</dbReference>
<dbReference type="Gene3D" id="1.10.10.10">
    <property type="entry name" value="Winged helix-like DNA-binding domain superfamily/Winged helix DNA-binding domain"/>
    <property type="match status" value="1"/>
</dbReference>
<dbReference type="Proteomes" id="UP001079657">
    <property type="component" value="Unassembled WGS sequence"/>
</dbReference>
<name>A0ABT4CUQ2_9CLOT</name>
<evidence type="ECO:0000259" key="1">
    <source>
        <dbReference type="Pfam" id="PF03551"/>
    </source>
</evidence>